<comment type="caution">
    <text evidence="1">The sequence shown here is derived from an EMBL/GenBank/DDBJ whole genome shotgun (WGS) entry which is preliminary data.</text>
</comment>
<dbReference type="AlphaFoldDB" id="A0A4S2KI08"/>
<organism evidence="1 2">
    <name type="scientific">Temnothorax longispinosus</name>
    <dbReference type="NCBI Taxonomy" id="300112"/>
    <lineage>
        <taxon>Eukaryota</taxon>
        <taxon>Metazoa</taxon>
        <taxon>Ecdysozoa</taxon>
        <taxon>Arthropoda</taxon>
        <taxon>Hexapoda</taxon>
        <taxon>Insecta</taxon>
        <taxon>Pterygota</taxon>
        <taxon>Neoptera</taxon>
        <taxon>Endopterygota</taxon>
        <taxon>Hymenoptera</taxon>
        <taxon>Apocrita</taxon>
        <taxon>Aculeata</taxon>
        <taxon>Formicoidea</taxon>
        <taxon>Formicidae</taxon>
        <taxon>Myrmicinae</taxon>
        <taxon>Temnothorax</taxon>
    </lineage>
</organism>
<evidence type="ECO:0000313" key="1">
    <source>
        <dbReference type="EMBL" id="TGZ47427.1"/>
    </source>
</evidence>
<accession>A0A4S2KI08</accession>
<dbReference type="Proteomes" id="UP000310200">
    <property type="component" value="Unassembled WGS sequence"/>
</dbReference>
<reference evidence="1 2" key="1">
    <citation type="journal article" date="2019" name="Philos. Trans. R. Soc. Lond., B, Biol. Sci.">
        <title>Ant behaviour and brain gene expression of defending hosts depend on the ecological success of the intruding social parasite.</title>
        <authorList>
            <person name="Kaur R."/>
            <person name="Stoldt M."/>
            <person name="Jongepier E."/>
            <person name="Feldmeyer B."/>
            <person name="Menzel F."/>
            <person name="Bornberg-Bauer E."/>
            <person name="Foitzik S."/>
        </authorList>
    </citation>
    <scope>NUCLEOTIDE SEQUENCE [LARGE SCALE GENOMIC DNA]</scope>
    <source>
        <tissue evidence="1">Whole body</tissue>
    </source>
</reference>
<gene>
    <name evidence="1" type="ORF">DBV15_00118</name>
</gene>
<dbReference type="EMBL" id="QBLH01002732">
    <property type="protein sequence ID" value="TGZ47427.1"/>
    <property type="molecule type" value="Genomic_DNA"/>
</dbReference>
<keyword evidence="2" id="KW-1185">Reference proteome</keyword>
<protein>
    <submittedName>
        <fullName evidence="1">Uncharacterized protein</fullName>
    </submittedName>
</protein>
<proteinExistence type="predicted"/>
<name>A0A4S2KI08_9HYME</name>
<sequence length="298" mass="34488">MLCRGISGRFRYAWVRKQDGRRRRNRDEILAKKLLGHTSVSPEVCTLSRTRRLYIRLGTSCFTARNAYSSGNGENFMKSEKRSRKIEDAMLMFDKQTNRHRDAAQRGLDSGEPGIYSMVYTAQSIQTGWYLNVHSELHFEDTVSYTHLDVYKRQHHISLLVRALTNDFGSSGSALDWIYGAEKMFKYSILNQFRTRIQNIEFTPSYSHRFKCLNGCKELLSGSIINAIIKGDFRSNECQTDAKFARHSIFGSSPEPPCLENARRLDRDERARIPDSDARMHLAEFSNLHEAKRQRRAT</sequence>
<evidence type="ECO:0000313" key="2">
    <source>
        <dbReference type="Proteomes" id="UP000310200"/>
    </source>
</evidence>